<keyword evidence="2 5" id="KW-0812">Transmembrane</keyword>
<dbReference type="SUPFAM" id="SSF161084">
    <property type="entry name" value="MAPEG domain-like"/>
    <property type="match status" value="1"/>
</dbReference>
<dbReference type="EMBL" id="JAIZAY010000009">
    <property type="protein sequence ID" value="KAJ8035550.1"/>
    <property type="molecule type" value="Genomic_DNA"/>
</dbReference>
<organism evidence="6 7">
    <name type="scientific">Holothuria leucospilota</name>
    <name type="common">Black long sea cucumber</name>
    <name type="synonym">Mertensiothuria leucospilota</name>
    <dbReference type="NCBI Taxonomy" id="206669"/>
    <lineage>
        <taxon>Eukaryota</taxon>
        <taxon>Metazoa</taxon>
        <taxon>Echinodermata</taxon>
        <taxon>Eleutherozoa</taxon>
        <taxon>Echinozoa</taxon>
        <taxon>Holothuroidea</taxon>
        <taxon>Aspidochirotacea</taxon>
        <taxon>Aspidochirotida</taxon>
        <taxon>Holothuriidae</taxon>
        <taxon>Holothuria</taxon>
    </lineage>
</organism>
<dbReference type="PANTHER" id="PTHR31004">
    <property type="entry name" value="TRANSMEMBRANE PROTEIN 79"/>
    <property type="match status" value="1"/>
</dbReference>
<reference evidence="6" key="1">
    <citation type="submission" date="2021-10" db="EMBL/GenBank/DDBJ databases">
        <title>Tropical sea cucumber genome reveals ecological adaptation and Cuvierian tubules defense mechanism.</title>
        <authorList>
            <person name="Chen T."/>
        </authorList>
    </citation>
    <scope>NUCLEOTIDE SEQUENCE</scope>
    <source>
        <strain evidence="6">Nanhai2018</strain>
        <tissue evidence="6">Muscle</tissue>
    </source>
</reference>
<proteinExistence type="predicted"/>
<evidence type="ECO:0000313" key="6">
    <source>
        <dbReference type="EMBL" id="KAJ8035550.1"/>
    </source>
</evidence>
<comment type="caution">
    <text evidence="6">The sequence shown here is derived from an EMBL/GenBank/DDBJ whole genome shotgun (WGS) entry which is preliminary data.</text>
</comment>
<keyword evidence="3 5" id="KW-1133">Transmembrane helix</keyword>
<feature type="transmembrane region" description="Helical" evidence="5">
    <location>
        <begin position="57"/>
        <end position="83"/>
    </location>
</feature>
<dbReference type="InterPro" id="IPR001129">
    <property type="entry name" value="Membr-assoc_MAPEG"/>
</dbReference>
<evidence type="ECO:0000256" key="2">
    <source>
        <dbReference type="ARBA" id="ARBA00022692"/>
    </source>
</evidence>
<evidence type="ECO:0000256" key="5">
    <source>
        <dbReference type="SAM" id="Phobius"/>
    </source>
</evidence>
<feature type="transmembrane region" description="Helical" evidence="5">
    <location>
        <begin position="142"/>
        <end position="162"/>
    </location>
</feature>
<dbReference type="Gene3D" id="1.20.120.550">
    <property type="entry name" value="Membrane associated eicosanoid/glutathione metabolism-like domain"/>
    <property type="match status" value="1"/>
</dbReference>
<dbReference type="OrthoDB" id="8887147at2759"/>
<dbReference type="Proteomes" id="UP001152320">
    <property type="component" value="Chromosome 9"/>
</dbReference>
<dbReference type="Pfam" id="PF01124">
    <property type="entry name" value="MAPEG"/>
    <property type="match status" value="1"/>
</dbReference>
<feature type="transmembrane region" description="Helical" evidence="5">
    <location>
        <begin position="32"/>
        <end position="51"/>
    </location>
</feature>
<evidence type="ECO:0000256" key="3">
    <source>
        <dbReference type="ARBA" id="ARBA00022989"/>
    </source>
</evidence>
<sequence length="206" mass="23220">MAEKKEEKPRLNTDGMTVDEIRSIVDYRSRSTLPFMIASGLAIWWFVPITFPSDDVIIRLVFTLRCLIPSAIMLLGLTLYCALFRYNTDPKRLCTDPARATIPYKLEVANRVLRSSTELTVAHVILQLALCTLLGGETCARVILVFTIWFVGGRIIFFYGYMSERDPLNRAYGFSITVYGLICHVVLCIFLLVWNGPLSGISDIPG</sequence>
<evidence type="ECO:0000256" key="1">
    <source>
        <dbReference type="ARBA" id="ARBA00004370"/>
    </source>
</evidence>
<dbReference type="InterPro" id="IPR023352">
    <property type="entry name" value="MAPEG-like_dom_sf"/>
</dbReference>
<accession>A0A9Q1H7P5</accession>
<name>A0A9Q1H7P5_HOLLE</name>
<dbReference type="GO" id="GO:0005765">
    <property type="term" value="C:lysosomal membrane"/>
    <property type="evidence" value="ECO:0007669"/>
    <property type="project" value="TreeGrafter"/>
</dbReference>
<dbReference type="PANTHER" id="PTHR31004:SF1">
    <property type="entry name" value="TRANSMEMBRANE PROTEIN 79"/>
    <property type="match status" value="1"/>
</dbReference>
<protein>
    <recommendedName>
        <fullName evidence="8">MAPEG family protein</fullName>
    </recommendedName>
</protein>
<dbReference type="AlphaFoldDB" id="A0A9Q1H7P5"/>
<comment type="subcellular location">
    <subcellularLocation>
        <location evidence="1">Membrane</location>
    </subcellularLocation>
</comment>
<feature type="transmembrane region" description="Helical" evidence="5">
    <location>
        <begin position="174"/>
        <end position="194"/>
    </location>
</feature>
<keyword evidence="4 5" id="KW-0472">Membrane</keyword>
<gene>
    <name evidence="6" type="ORF">HOLleu_19263</name>
</gene>
<dbReference type="GO" id="GO:0045055">
    <property type="term" value="P:regulated exocytosis"/>
    <property type="evidence" value="ECO:0007669"/>
    <property type="project" value="TreeGrafter"/>
</dbReference>
<keyword evidence="7" id="KW-1185">Reference proteome</keyword>
<evidence type="ECO:0000313" key="7">
    <source>
        <dbReference type="Proteomes" id="UP001152320"/>
    </source>
</evidence>
<evidence type="ECO:0008006" key="8">
    <source>
        <dbReference type="Google" id="ProtNLM"/>
    </source>
</evidence>
<evidence type="ECO:0000256" key="4">
    <source>
        <dbReference type="ARBA" id="ARBA00023136"/>
    </source>
</evidence>
<dbReference type="GO" id="GO:0032588">
    <property type="term" value="C:trans-Golgi network membrane"/>
    <property type="evidence" value="ECO:0007669"/>
    <property type="project" value="TreeGrafter"/>
</dbReference>